<dbReference type="Gene3D" id="2.40.10.270">
    <property type="entry name" value="Bacteriophage SPP1 head-tail adaptor protein"/>
    <property type="match status" value="1"/>
</dbReference>
<dbReference type="EMBL" id="JACIJR010000007">
    <property type="protein sequence ID" value="MBB5730571.1"/>
    <property type="molecule type" value="Genomic_DNA"/>
</dbReference>
<keyword evidence="2" id="KW-1185">Reference proteome</keyword>
<organism evidence="1 2">
    <name type="scientific">Sphingomonas prati</name>
    <dbReference type="NCBI Taxonomy" id="1843237"/>
    <lineage>
        <taxon>Bacteria</taxon>
        <taxon>Pseudomonadati</taxon>
        <taxon>Pseudomonadota</taxon>
        <taxon>Alphaproteobacteria</taxon>
        <taxon>Sphingomonadales</taxon>
        <taxon>Sphingomonadaceae</taxon>
        <taxon>Sphingomonas</taxon>
    </lineage>
</organism>
<accession>A0A7W9BV32</accession>
<gene>
    <name evidence="1" type="ORF">FHS99_003074</name>
</gene>
<dbReference type="Proteomes" id="UP000546701">
    <property type="component" value="Unassembled WGS sequence"/>
</dbReference>
<dbReference type="OrthoDB" id="7595869at2"/>
<sequence length="96" mass="10442">MSGAGLAGLLRERVTVSRGDPVRDAQGGVSAVFAPVGTVWAGCVPDGERRWRIAMRPCDVAVGDRIERVAMQLRVVRVLADPRMPDRITLFAEEEP</sequence>
<reference evidence="1 2" key="1">
    <citation type="submission" date="2020-08" db="EMBL/GenBank/DDBJ databases">
        <title>Genomic Encyclopedia of Type Strains, Phase IV (KMG-IV): sequencing the most valuable type-strain genomes for metagenomic binning, comparative biology and taxonomic classification.</title>
        <authorList>
            <person name="Goeker M."/>
        </authorList>
    </citation>
    <scope>NUCLEOTIDE SEQUENCE [LARGE SCALE GENOMIC DNA]</scope>
    <source>
        <strain evidence="1 2">DSM 103336</strain>
    </source>
</reference>
<comment type="caution">
    <text evidence="1">The sequence shown here is derived from an EMBL/GenBank/DDBJ whole genome shotgun (WGS) entry which is preliminary data.</text>
</comment>
<dbReference type="InterPro" id="IPR038666">
    <property type="entry name" value="SSP1_head-tail_sf"/>
</dbReference>
<name>A0A7W9BV32_9SPHN</name>
<evidence type="ECO:0000313" key="2">
    <source>
        <dbReference type="Proteomes" id="UP000546701"/>
    </source>
</evidence>
<dbReference type="RefSeq" id="WP_157176935.1">
    <property type="nucleotide sequence ID" value="NZ_BMJP01000005.1"/>
</dbReference>
<protein>
    <recommendedName>
        <fullName evidence="3">Head-tail adaptor protein</fullName>
    </recommendedName>
</protein>
<proteinExistence type="predicted"/>
<evidence type="ECO:0008006" key="3">
    <source>
        <dbReference type="Google" id="ProtNLM"/>
    </source>
</evidence>
<dbReference type="AlphaFoldDB" id="A0A7W9BV32"/>
<evidence type="ECO:0000313" key="1">
    <source>
        <dbReference type="EMBL" id="MBB5730571.1"/>
    </source>
</evidence>